<keyword evidence="3" id="KW-1185">Reference proteome</keyword>
<organism evidence="2 3">
    <name type="scientific">Leucobacter coleopterorum</name>
    <dbReference type="NCBI Taxonomy" id="2714933"/>
    <lineage>
        <taxon>Bacteria</taxon>
        <taxon>Bacillati</taxon>
        <taxon>Actinomycetota</taxon>
        <taxon>Actinomycetes</taxon>
        <taxon>Micrococcales</taxon>
        <taxon>Microbacteriaceae</taxon>
        <taxon>Leucobacter</taxon>
    </lineage>
</organism>
<dbReference type="PANTHER" id="PTHR32063:SF0">
    <property type="entry name" value="SWARMING MOTILITY PROTEIN SWRC"/>
    <property type="match status" value="1"/>
</dbReference>
<dbReference type="Gene3D" id="3.30.70.1430">
    <property type="entry name" value="Multidrug efflux transporter AcrB pore domain"/>
    <property type="match status" value="1"/>
</dbReference>
<dbReference type="Gene3D" id="1.20.1640.10">
    <property type="entry name" value="Multidrug efflux transporter AcrB transmembrane domain"/>
    <property type="match status" value="1"/>
</dbReference>
<dbReference type="Gene3D" id="3.30.70.1320">
    <property type="entry name" value="Multidrug efflux transporter AcrB pore domain like"/>
    <property type="match status" value="1"/>
</dbReference>
<dbReference type="InterPro" id="IPR001036">
    <property type="entry name" value="Acrflvin-R"/>
</dbReference>
<keyword evidence="1" id="KW-0472">Membrane</keyword>
<keyword evidence="1" id="KW-0812">Transmembrane</keyword>
<protein>
    <submittedName>
        <fullName evidence="2">Efflux RND transporter permease subunit</fullName>
    </submittedName>
</protein>
<dbReference type="Proteomes" id="UP000503441">
    <property type="component" value="Chromosome"/>
</dbReference>
<gene>
    <name evidence="2" type="ORF">G7066_12575</name>
</gene>
<reference evidence="2 3" key="1">
    <citation type="submission" date="2020-03" db="EMBL/GenBank/DDBJ databases">
        <title>Leucobacter sp. nov., isolated from beetles.</title>
        <authorList>
            <person name="Hyun D.-W."/>
            <person name="Bae J.-W."/>
        </authorList>
    </citation>
    <scope>NUCLEOTIDE SEQUENCE [LARGE SCALE GENOMIC DNA]</scope>
    <source>
        <strain evidence="2 3">HDW9A</strain>
    </source>
</reference>
<evidence type="ECO:0000313" key="3">
    <source>
        <dbReference type="Proteomes" id="UP000503441"/>
    </source>
</evidence>
<dbReference type="Pfam" id="PF00873">
    <property type="entry name" value="ACR_tran"/>
    <property type="match status" value="1"/>
</dbReference>
<evidence type="ECO:0000256" key="1">
    <source>
        <dbReference type="SAM" id="Phobius"/>
    </source>
</evidence>
<accession>A0ABX6JXZ4</accession>
<feature type="transmembrane region" description="Helical" evidence="1">
    <location>
        <begin position="12"/>
        <end position="33"/>
    </location>
</feature>
<dbReference type="PANTHER" id="PTHR32063">
    <property type="match status" value="1"/>
</dbReference>
<dbReference type="RefSeq" id="WP_166331436.1">
    <property type="nucleotide sequence ID" value="NZ_CP049933.1"/>
</dbReference>
<dbReference type="SUPFAM" id="SSF82693">
    <property type="entry name" value="Multidrug efflux transporter AcrB pore domain, PN1, PN2, PC1 and PC2 subdomains"/>
    <property type="match status" value="1"/>
</dbReference>
<dbReference type="EMBL" id="CP049933">
    <property type="protein sequence ID" value="QIM19191.1"/>
    <property type="molecule type" value="Genomic_DNA"/>
</dbReference>
<name>A0ABX6JXZ4_9MICO</name>
<proteinExistence type="predicted"/>
<keyword evidence="1" id="KW-1133">Transmembrane helix</keyword>
<evidence type="ECO:0000313" key="2">
    <source>
        <dbReference type="EMBL" id="QIM19191.1"/>
    </source>
</evidence>
<sequence length="156" mass="16567">MYIFTALSLKNRALIALVTVVAAVFGLIGVGSLKQELMPSVQFPAIAVVTSYPGASPEVVNKDVSGPIETALRGVTKLESTTATSSTGASMIVAQFEYGVDLSVTEQRVERAISRLSKMLPQSADTQVLSGSIDDFPVIQIAVAPQRETLQKILRS</sequence>